<name>A0ABD2JYR3_9BILA</name>
<keyword evidence="1" id="KW-0812">Transmembrane</keyword>
<keyword evidence="1" id="KW-1133">Transmembrane helix</keyword>
<evidence type="ECO:0000313" key="4">
    <source>
        <dbReference type="Proteomes" id="UP001620626"/>
    </source>
</evidence>
<dbReference type="EMBL" id="JBICBT010000879">
    <property type="protein sequence ID" value="KAL3095529.1"/>
    <property type="molecule type" value="Genomic_DNA"/>
</dbReference>
<feature type="transmembrane region" description="Helical" evidence="1">
    <location>
        <begin position="47"/>
        <end position="68"/>
    </location>
</feature>
<proteinExistence type="predicted"/>
<reference evidence="3 4" key="1">
    <citation type="submission" date="2024-10" db="EMBL/GenBank/DDBJ databases">
        <authorList>
            <person name="Kim D."/>
        </authorList>
    </citation>
    <scope>NUCLEOTIDE SEQUENCE [LARGE SCALE GENOMIC DNA]</scope>
    <source>
        <strain evidence="3">BH-2024</strain>
    </source>
</reference>
<feature type="signal peptide" evidence="2">
    <location>
        <begin position="1"/>
        <end position="15"/>
    </location>
</feature>
<evidence type="ECO:0000256" key="1">
    <source>
        <dbReference type="SAM" id="Phobius"/>
    </source>
</evidence>
<feature type="chain" id="PRO_5044850583" evidence="2">
    <location>
        <begin position="16"/>
        <end position="82"/>
    </location>
</feature>
<dbReference type="Proteomes" id="UP001620626">
    <property type="component" value="Unassembled WGS sequence"/>
</dbReference>
<sequence>MFLGFFMALTEYCFAELHKKEGCAVPDTFRLLLEGVLEARRRCKLPFLTGAVVVAYGLPVAAALTAALSSSPAVSGTLSSLN</sequence>
<dbReference type="AlphaFoldDB" id="A0ABD2JYR3"/>
<evidence type="ECO:0000256" key="2">
    <source>
        <dbReference type="SAM" id="SignalP"/>
    </source>
</evidence>
<gene>
    <name evidence="3" type="ORF">niasHT_024355</name>
</gene>
<organism evidence="3 4">
    <name type="scientific">Heterodera trifolii</name>
    <dbReference type="NCBI Taxonomy" id="157864"/>
    <lineage>
        <taxon>Eukaryota</taxon>
        <taxon>Metazoa</taxon>
        <taxon>Ecdysozoa</taxon>
        <taxon>Nematoda</taxon>
        <taxon>Chromadorea</taxon>
        <taxon>Rhabditida</taxon>
        <taxon>Tylenchina</taxon>
        <taxon>Tylenchomorpha</taxon>
        <taxon>Tylenchoidea</taxon>
        <taxon>Heteroderidae</taxon>
        <taxon>Heteroderinae</taxon>
        <taxon>Heterodera</taxon>
    </lineage>
</organism>
<comment type="caution">
    <text evidence="3">The sequence shown here is derived from an EMBL/GenBank/DDBJ whole genome shotgun (WGS) entry which is preliminary data.</text>
</comment>
<protein>
    <submittedName>
        <fullName evidence="3">Uncharacterized protein</fullName>
    </submittedName>
</protein>
<evidence type="ECO:0000313" key="3">
    <source>
        <dbReference type="EMBL" id="KAL3095529.1"/>
    </source>
</evidence>
<keyword evidence="1" id="KW-0472">Membrane</keyword>
<accession>A0ABD2JYR3</accession>
<keyword evidence="2" id="KW-0732">Signal</keyword>
<keyword evidence="4" id="KW-1185">Reference proteome</keyword>